<accession>A0ABT2YE75</accession>
<reference evidence="3 4" key="1">
    <citation type="submission" date="2021-11" db="EMBL/GenBank/DDBJ databases">
        <authorList>
            <person name="Liang Q."/>
            <person name="Mou H."/>
            <person name="Liu Z."/>
        </authorList>
    </citation>
    <scope>NUCLEOTIDE SEQUENCE [LARGE SCALE GENOMIC DNA]</scope>
    <source>
        <strain evidence="3 4">CHU3</strain>
    </source>
</reference>
<gene>
    <name evidence="3" type="ORF">LNV07_09655</name>
</gene>
<evidence type="ECO:0000313" key="4">
    <source>
        <dbReference type="Proteomes" id="UP001209701"/>
    </source>
</evidence>
<name>A0ABT2YE75_9BURK</name>
<proteinExistence type="predicted"/>
<evidence type="ECO:0000259" key="2">
    <source>
        <dbReference type="Pfam" id="PF07589"/>
    </source>
</evidence>
<dbReference type="Pfam" id="PF07589">
    <property type="entry name" value="PEP-CTERM"/>
    <property type="match status" value="1"/>
</dbReference>
<sequence>MFNLKTLAFAAALALASQASMAASFNFNGSIDAGGPLPVQAFSGQFSFDETLLSNSGEEFLNLSAWNLLAFGNNYSFDGTDATPRAAFFDGTLLGVEVSYSASTPAVAMISSPFGVADAYLVYRTAAGLDGTGSYTISAVPEPSSWAMSLAGILALGALARRRAIGQQR</sequence>
<keyword evidence="4" id="KW-1185">Reference proteome</keyword>
<feature type="chain" id="PRO_5046743438" evidence="1">
    <location>
        <begin position="23"/>
        <end position="169"/>
    </location>
</feature>
<feature type="domain" description="Ice-binding protein C-terminal" evidence="2">
    <location>
        <begin position="139"/>
        <end position="163"/>
    </location>
</feature>
<protein>
    <submittedName>
        <fullName evidence="3">PEP-CTERM sorting domain-containing protein</fullName>
    </submittedName>
</protein>
<organism evidence="3 4">
    <name type="scientific">Roseateles oligotrophus</name>
    <dbReference type="NCBI Taxonomy" id="1769250"/>
    <lineage>
        <taxon>Bacteria</taxon>
        <taxon>Pseudomonadati</taxon>
        <taxon>Pseudomonadota</taxon>
        <taxon>Betaproteobacteria</taxon>
        <taxon>Burkholderiales</taxon>
        <taxon>Sphaerotilaceae</taxon>
        <taxon>Roseateles</taxon>
    </lineage>
</organism>
<dbReference type="EMBL" id="JAJIRN010000004">
    <property type="protein sequence ID" value="MCV2368358.1"/>
    <property type="molecule type" value="Genomic_DNA"/>
</dbReference>
<evidence type="ECO:0000313" key="3">
    <source>
        <dbReference type="EMBL" id="MCV2368358.1"/>
    </source>
</evidence>
<dbReference type="NCBIfam" id="TIGR02595">
    <property type="entry name" value="PEP_CTERM"/>
    <property type="match status" value="1"/>
</dbReference>
<evidence type="ECO:0000256" key="1">
    <source>
        <dbReference type="SAM" id="SignalP"/>
    </source>
</evidence>
<feature type="signal peptide" evidence="1">
    <location>
        <begin position="1"/>
        <end position="22"/>
    </location>
</feature>
<keyword evidence="1" id="KW-0732">Signal</keyword>
<dbReference type="InterPro" id="IPR013424">
    <property type="entry name" value="Ice-binding_C"/>
</dbReference>
<dbReference type="Proteomes" id="UP001209701">
    <property type="component" value="Unassembled WGS sequence"/>
</dbReference>
<comment type="caution">
    <text evidence="3">The sequence shown here is derived from an EMBL/GenBank/DDBJ whole genome shotgun (WGS) entry which is preliminary data.</text>
</comment>
<dbReference type="RefSeq" id="WP_263570962.1">
    <property type="nucleotide sequence ID" value="NZ_JAJIRN010000004.1"/>
</dbReference>